<dbReference type="RefSeq" id="WP_119314791.1">
    <property type="nucleotide sequence ID" value="NZ_QXDL01000056.1"/>
</dbReference>
<evidence type="ECO:0000313" key="1">
    <source>
        <dbReference type="EMBL" id="RIH85622.1"/>
    </source>
</evidence>
<gene>
    <name evidence="1" type="ORF">Mterra_01669</name>
</gene>
<proteinExistence type="predicted"/>
<evidence type="ECO:0000313" key="2">
    <source>
        <dbReference type="Proteomes" id="UP000265715"/>
    </source>
</evidence>
<keyword evidence="2" id="KW-1185">Reference proteome</keyword>
<dbReference type="AlphaFoldDB" id="A0A399ESQ3"/>
<name>A0A399ESQ3_9DEIN</name>
<organism evidence="1 2">
    <name type="scientific">Calidithermus terrae</name>
    <dbReference type="NCBI Taxonomy" id="1408545"/>
    <lineage>
        <taxon>Bacteria</taxon>
        <taxon>Thermotogati</taxon>
        <taxon>Deinococcota</taxon>
        <taxon>Deinococci</taxon>
        <taxon>Thermales</taxon>
        <taxon>Thermaceae</taxon>
        <taxon>Calidithermus</taxon>
    </lineage>
</organism>
<accession>A0A399ESQ3</accession>
<reference evidence="1 2" key="1">
    <citation type="submission" date="2018-08" db="EMBL/GenBank/DDBJ databases">
        <title>Meiothermus terrae DSM 26712 genome sequencing project.</title>
        <authorList>
            <person name="Da Costa M.S."/>
            <person name="Albuquerque L."/>
            <person name="Raposo P."/>
            <person name="Froufe H.J.C."/>
            <person name="Barroso C.S."/>
            <person name="Egas C."/>
        </authorList>
    </citation>
    <scope>NUCLEOTIDE SEQUENCE [LARGE SCALE GENOMIC DNA]</scope>
    <source>
        <strain evidence="1 2">DSM 26712</strain>
    </source>
</reference>
<dbReference type="EMBL" id="QXDL01000056">
    <property type="protein sequence ID" value="RIH85622.1"/>
    <property type="molecule type" value="Genomic_DNA"/>
</dbReference>
<sequence length="154" mass="16682">MKRFAIFMALGALLLVGLAVAQYRFQNTGRIDRVLTLTSQQLGLADAEGSYPLAVFIDKLDRKDASRSYSRKLSKGLVYTIEVIGEGGKGITDADLYVRDSKGWVSVRDTELSNIARVVIMPKADDTYTFTASAAAFGSAQDGFFSLVISAAAR</sequence>
<protein>
    <submittedName>
        <fullName evidence="1">Uncharacterized protein</fullName>
    </submittedName>
</protein>
<dbReference type="Proteomes" id="UP000265715">
    <property type="component" value="Unassembled WGS sequence"/>
</dbReference>
<comment type="caution">
    <text evidence="1">The sequence shown here is derived from an EMBL/GenBank/DDBJ whole genome shotgun (WGS) entry which is preliminary data.</text>
</comment>